<keyword evidence="2" id="KW-1185">Reference proteome</keyword>
<gene>
    <name evidence="1" type="ORF">SINU_00475</name>
</gene>
<organism evidence="1 2">
    <name type="scientific">Sporolactobacillus inulinus CASD</name>
    <dbReference type="NCBI Taxonomy" id="1069536"/>
    <lineage>
        <taxon>Bacteria</taxon>
        <taxon>Bacillati</taxon>
        <taxon>Bacillota</taxon>
        <taxon>Bacilli</taxon>
        <taxon>Bacillales</taxon>
        <taxon>Sporolactobacillaceae</taxon>
        <taxon>Sporolactobacillus</taxon>
    </lineage>
</organism>
<protein>
    <submittedName>
        <fullName evidence="1">Uncharacterized protein</fullName>
    </submittedName>
</protein>
<dbReference type="STRING" id="1069536.SINU_00475"/>
<reference evidence="1 2" key="1">
    <citation type="journal article" date="2011" name="J. Bacteriol.">
        <title>Draft genome sequence of Sporolactobacillus inulinus strain CASD, an efficient D-lactic acid-producing bacterium with high-concentration lactate tolerance capability.</title>
        <authorList>
            <person name="Yu B."/>
            <person name="Su F."/>
            <person name="Wang L."/>
            <person name="Xu K."/>
            <person name="Zhao B."/>
            <person name="Xu P."/>
        </authorList>
    </citation>
    <scope>NUCLEOTIDE SEQUENCE [LARGE SCALE GENOMIC DNA]</scope>
    <source>
        <strain evidence="1 2">CASD</strain>
    </source>
</reference>
<comment type="caution">
    <text evidence="1">The sequence shown here is derived from an EMBL/GenBank/DDBJ whole genome shotgun (WGS) entry which is preliminary data.</text>
</comment>
<dbReference type="EMBL" id="AFVQ02000006">
    <property type="protein sequence ID" value="KLI03870.1"/>
    <property type="molecule type" value="Genomic_DNA"/>
</dbReference>
<evidence type="ECO:0000313" key="1">
    <source>
        <dbReference type="EMBL" id="KLI03870.1"/>
    </source>
</evidence>
<dbReference type="OrthoDB" id="1684927at2"/>
<accession>A0A0U1QSV3</accession>
<dbReference type="RefSeq" id="WP_010025887.1">
    <property type="nucleotide sequence ID" value="NZ_AFVQ02000006.1"/>
</dbReference>
<evidence type="ECO:0000313" key="2">
    <source>
        <dbReference type="Proteomes" id="UP000035553"/>
    </source>
</evidence>
<name>A0A0U1QSV3_9BACL</name>
<dbReference type="AlphaFoldDB" id="A0A0U1QSV3"/>
<dbReference type="Proteomes" id="UP000035553">
    <property type="component" value="Unassembled WGS sequence"/>
</dbReference>
<proteinExistence type="predicted"/>
<sequence>MEWRSFQGIVTAIDDYITSPSGENSGCWKLMTLENNDQVVRFVVSPMTYVVDQAKIRIGDRVSGYYDGNAPVILIYPPQYRALILVKDRSDQNVKVDFFNEQLLSRDGQLLLNLGPFTQIMLANGLDFNQNPANRDLIVIYGAATKSIPAQTVPYKIIVWCPMQ</sequence>